<dbReference type="Proteomes" id="UP000249829">
    <property type="component" value="Unassembled WGS sequence"/>
</dbReference>
<evidence type="ECO:0000256" key="1">
    <source>
        <dbReference type="SAM" id="SignalP"/>
    </source>
</evidence>
<keyword evidence="3" id="KW-1185">Reference proteome</keyword>
<evidence type="ECO:0008006" key="4">
    <source>
        <dbReference type="Google" id="ProtNLM"/>
    </source>
</evidence>
<dbReference type="STRING" id="1450538.A0A2V5GXI4"/>
<reference evidence="2 3" key="1">
    <citation type="submission" date="2018-02" db="EMBL/GenBank/DDBJ databases">
        <title>The genomes of Aspergillus section Nigri reveals drivers in fungal speciation.</title>
        <authorList>
            <consortium name="DOE Joint Genome Institute"/>
            <person name="Vesth T.C."/>
            <person name="Nybo J."/>
            <person name="Theobald S."/>
            <person name="Brandl J."/>
            <person name="Frisvad J.C."/>
            <person name="Nielsen K.F."/>
            <person name="Lyhne E.K."/>
            <person name="Kogle M.E."/>
            <person name="Kuo A."/>
            <person name="Riley R."/>
            <person name="Clum A."/>
            <person name="Nolan M."/>
            <person name="Lipzen A."/>
            <person name="Salamov A."/>
            <person name="Henrissat B."/>
            <person name="Wiebenga A."/>
            <person name="De vries R.P."/>
            <person name="Grigoriev I.V."/>
            <person name="Mortensen U.H."/>
            <person name="Andersen M.R."/>
            <person name="Baker S.E."/>
        </authorList>
    </citation>
    <scope>NUCLEOTIDE SEQUENCE [LARGE SCALE GENOMIC DNA]</scope>
    <source>
        <strain evidence="2 3">CBS 115571</strain>
    </source>
</reference>
<accession>A0A2V5GXI4</accession>
<name>A0A2V5GXI4_ASPV1</name>
<feature type="chain" id="PRO_5016180565" description="Ubiquitin 3 binding protein But2 C-terminal domain-containing protein" evidence="1">
    <location>
        <begin position="18"/>
        <end position="194"/>
    </location>
</feature>
<feature type="signal peptide" evidence="1">
    <location>
        <begin position="1"/>
        <end position="17"/>
    </location>
</feature>
<evidence type="ECO:0000313" key="2">
    <source>
        <dbReference type="EMBL" id="PYI16135.1"/>
    </source>
</evidence>
<proteinExistence type="predicted"/>
<dbReference type="AlphaFoldDB" id="A0A2V5GXI4"/>
<sequence length="194" mass="20350">MTKIIAIVGALATLALAAPSPAGDVVPRACTTILPSSIDVLDSAHPNTANVGQRFTLRRSGSPGSSVTNKKISAFTFTDIPAGATGCTLQVNVPPLTTANQIAWGSNQAEFWTTNAWTAANAPTWSNPPTRGQMVSTFQFPTGVTTTSTQQNLASNTCSYTMSFLALLSDWQGAEGQVDFTQGADLGFKLIYNC</sequence>
<dbReference type="OMA" id="MVGTYIF"/>
<evidence type="ECO:0000313" key="3">
    <source>
        <dbReference type="Proteomes" id="UP000249829"/>
    </source>
</evidence>
<protein>
    <recommendedName>
        <fullName evidence="4">Ubiquitin 3 binding protein But2 C-terminal domain-containing protein</fullName>
    </recommendedName>
</protein>
<organism evidence="2 3">
    <name type="scientific">Aspergillus violaceofuscus (strain CBS 115571)</name>
    <dbReference type="NCBI Taxonomy" id="1450538"/>
    <lineage>
        <taxon>Eukaryota</taxon>
        <taxon>Fungi</taxon>
        <taxon>Dikarya</taxon>
        <taxon>Ascomycota</taxon>
        <taxon>Pezizomycotina</taxon>
        <taxon>Eurotiomycetes</taxon>
        <taxon>Eurotiomycetidae</taxon>
        <taxon>Eurotiales</taxon>
        <taxon>Aspergillaceae</taxon>
        <taxon>Aspergillus</taxon>
    </lineage>
</organism>
<gene>
    <name evidence="2" type="ORF">BO99DRAFT_415379</name>
</gene>
<keyword evidence="1" id="KW-0732">Signal</keyword>
<dbReference type="EMBL" id="KZ825174">
    <property type="protein sequence ID" value="PYI16135.1"/>
    <property type="molecule type" value="Genomic_DNA"/>
</dbReference>